<evidence type="ECO:0000256" key="6">
    <source>
        <dbReference type="SAM" id="MobiDB-lite"/>
    </source>
</evidence>
<evidence type="ECO:0000256" key="2">
    <source>
        <dbReference type="ARBA" id="ARBA00022475"/>
    </source>
</evidence>
<dbReference type="InterPro" id="IPR003807">
    <property type="entry name" value="DUF202"/>
</dbReference>
<evidence type="ECO:0000313" key="9">
    <source>
        <dbReference type="EMBL" id="MBW0137975.1"/>
    </source>
</evidence>
<accession>A0ABS6V0D8</accession>
<keyword evidence="4 7" id="KW-1133">Transmembrane helix</keyword>
<evidence type="ECO:0000313" key="10">
    <source>
        <dbReference type="Proteomes" id="UP000694287"/>
    </source>
</evidence>
<sequence>MEARRGHNRDHRPLRADDTEHLPDGPKGGSDPDYRFALANERTFLAWLRTALALDAGGIAVVTLLPRFGPAGGREAVGMALTALGVAVAAAAVWRWHRVQQAMSRDEDLPPTRMPVLIGAALVLLGATVAVLLALPA</sequence>
<evidence type="ECO:0000256" key="7">
    <source>
        <dbReference type="SAM" id="Phobius"/>
    </source>
</evidence>
<feature type="region of interest" description="Disordered" evidence="6">
    <location>
        <begin position="1"/>
        <end position="32"/>
    </location>
</feature>
<keyword evidence="3 7" id="KW-0812">Transmembrane</keyword>
<keyword evidence="5 7" id="KW-0472">Membrane</keyword>
<feature type="transmembrane region" description="Helical" evidence="7">
    <location>
        <begin position="44"/>
        <end position="65"/>
    </location>
</feature>
<feature type="domain" description="DUF202" evidence="8">
    <location>
        <begin position="35"/>
        <end position="102"/>
    </location>
</feature>
<dbReference type="Proteomes" id="UP000694287">
    <property type="component" value="Unassembled WGS sequence"/>
</dbReference>
<protein>
    <submittedName>
        <fullName evidence="9">DUF202 domain-containing protein</fullName>
    </submittedName>
</protein>
<feature type="transmembrane region" description="Helical" evidence="7">
    <location>
        <begin position="77"/>
        <end position="96"/>
    </location>
</feature>
<organism evidence="9 10">
    <name type="scientific">Pseudonocardia abyssalis</name>
    <dbReference type="NCBI Taxonomy" id="2792008"/>
    <lineage>
        <taxon>Bacteria</taxon>
        <taxon>Bacillati</taxon>
        <taxon>Actinomycetota</taxon>
        <taxon>Actinomycetes</taxon>
        <taxon>Pseudonocardiales</taxon>
        <taxon>Pseudonocardiaceae</taxon>
        <taxon>Pseudonocardia</taxon>
    </lineage>
</organism>
<reference evidence="9 10" key="1">
    <citation type="submission" date="2020-11" db="EMBL/GenBank/DDBJ databases">
        <title>Pseudonocardia abyssalis sp. nov. and Pseudonocardia oceani sp. nov., description and phylogenomic analysis of two novel actinomycetes isolated from the deep Southern Ocean.</title>
        <authorList>
            <person name="Parra J."/>
        </authorList>
    </citation>
    <scope>NUCLEOTIDE SEQUENCE [LARGE SCALE GENOMIC DNA]</scope>
    <source>
        <strain evidence="9 10">KRD-168</strain>
    </source>
</reference>
<keyword evidence="2" id="KW-1003">Cell membrane</keyword>
<gene>
    <name evidence="9" type="ORF">I4I81_27455</name>
</gene>
<evidence type="ECO:0000256" key="5">
    <source>
        <dbReference type="ARBA" id="ARBA00023136"/>
    </source>
</evidence>
<evidence type="ECO:0000256" key="4">
    <source>
        <dbReference type="ARBA" id="ARBA00022989"/>
    </source>
</evidence>
<comment type="caution">
    <text evidence="9">The sequence shown here is derived from an EMBL/GenBank/DDBJ whole genome shotgun (WGS) entry which is preliminary data.</text>
</comment>
<evidence type="ECO:0000256" key="3">
    <source>
        <dbReference type="ARBA" id="ARBA00022692"/>
    </source>
</evidence>
<dbReference type="PANTHER" id="PTHR34187:SF2">
    <property type="entry name" value="DUF202 DOMAIN-CONTAINING PROTEIN"/>
    <property type="match status" value="1"/>
</dbReference>
<keyword evidence="10" id="KW-1185">Reference proteome</keyword>
<dbReference type="InterPro" id="IPR052053">
    <property type="entry name" value="IM_YidH-like"/>
</dbReference>
<evidence type="ECO:0000259" key="8">
    <source>
        <dbReference type="Pfam" id="PF02656"/>
    </source>
</evidence>
<evidence type="ECO:0000256" key="1">
    <source>
        <dbReference type="ARBA" id="ARBA00004651"/>
    </source>
</evidence>
<proteinExistence type="predicted"/>
<dbReference type="Pfam" id="PF02656">
    <property type="entry name" value="DUF202"/>
    <property type="match status" value="1"/>
</dbReference>
<name>A0ABS6V0D8_9PSEU</name>
<dbReference type="PANTHER" id="PTHR34187">
    <property type="entry name" value="FGR18P"/>
    <property type="match status" value="1"/>
</dbReference>
<feature type="transmembrane region" description="Helical" evidence="7">
    <location>
        <begin position="116"/>
        <end position="135"/>
    </location>
</feature>
<dbReference type="EMBL" id="JADQDK010000001">
    <property type="protein sequence ID" value="MBW0137975.1"/>
    <property type="molecule type" value="Genomic_DNA"/>
</dbReference>
<comment type="subcellular location">
    <subcellularLocation>
        <location evidence="1">Cell membrane</location>
        <topology evidence="1">Multi-pass membrane protein</topology>
    </subcellularLocation>
</comment>
<dbReference type="RefSeq" id="WP_218602104.1">
    <property type="nucleotide sequence ID" value="NZ_JADQDJ010000047.1"/>
</dbReference>